<accession>A0ABV2F0N9</accession>
<sequence length="511" mass="55763">MTKVYVDDFPRTDSEVDDTHRIQRAIDYARKQIQGSNFVGGSAYYGNAVSIVFGPSQYVTSSPITVYKNIYLESEGQTYLIANPGNNSFDCINAASQATQFRAENITFVGYKTALYLTTNNVDVSTIHLTGLYFHMCRVGVDTGSFSESRSTILTLSQCRSWKTSVMLRNFCDMASMNDCWITHDGSDGPAIYNDGYLNIRGGVFVSLSPQQNANPRWIDCHEDSGQHSGLFIDGARFGGEGGGGYPIVYNFMPPVLNLSNNEGNVISITNSILYSSSGTRDSSIILFNIPNRISIKNSVGFTDLLNGIISCAPSFSPDQIPYSPYISIDLDDSVYQAWGLKRLDPRLERFFSSGSRRFKRTFGFSERQLVPKATSSHDAMVTIDIEQLNGSRTDQQRQLGFAMLAVTTAPGSSNDTGYKCISTALVTCVGGSDGTGVVKRLQFFTKDSIPGGLHFSENCDIISVHWGTGETGTTDQAKSSTNTKVTIVFKCPGNINAAGITFTPLLGLDL</sequence>
<protein>
    <recommendedName>
        <fullName evidence="3">Pectate lyase superfamily protein domain-containing protein</fullName>
    </recommendedName>
</protein>
<dbReference type="RefSeq" id="WP_354496214.1">
    <property type="nucleotide sequence ID" value="NZ_JBEPLV010000002.1"/>
</dbReference>
<dbReference type="InterPro" id="IPR011050">
    <property type="entry name" value="Pectin_lyase_fold/virulence"/>
</dbReference>
<reference evidence="1 2" key="1">
    <citation type="submission" date="2024-06" db="EMBL/GenBank/DDBJ databases">
        <title>Genomic Encyclopedia of Type Strains, Phase IV (KMG-IV): sequencing the most valuable type-strain genomes for metagenomic binning, comparative biology and taxonomic classification.</title>
        <authorList>
            <person name="Goeker M."/>
        </authorList>
    </citation>
    <scope>NUCLEOTIDE SEQUENCE [LARGE SCALE GENOMIC DNA]</scope>
    <source>
        <strain evidence="1 2">DSM 17253</strain>
    </source>
</reference>
<dbReference type="InterPro" id="IPR012334">
    <property type="entry name" value="Pectin_lyas_fold"/>
</dbReference>
<keyword evidence="2" id="KW-1185">Reference proteome</keyword>
<comment type="caution">
    <text evidence="1">The sequence shown here is derived from an EMBL/GenBank/DDBJ whole genome shotgun (WGS) entry which is preliminary data.</text>
</comment>
<dbReference type="EMBL" id="JBEPLV010000002">
    <property type="protein sequence ID" value="MET3545330.1"/>
    <property type="molecule type" value="Genomic_DNA"/>
</dbReference>
<dbReference type="SUPFAM" id="SSF51126">
    <property type="entry name" value="Pectin lyase-like"/>
    <property type="match status" value="1"/>
</dbReference>
<proteinExistence type="predicted"/>
<name>A0ABV2F0N9_9BACL</name>
<dbReference type="Proteomes" id="UP001549098">
    <property type="component" value="Unassembled WGS sequence"/>
</dbReference>
<organism evidence="1 2">
    <name type="scientific">Paenibacillus favisporus</name>
    <dbReference type="NCBI Taxonomy" id="221028"/>
    <lineage>
        <taxon>Bacteria</taxon>
        <taxon>Bacillati</taxon>
        <taxon>Bacillota</taxon>
        <taxon>Bacilli</taxon>
        <taxon>Bacillales</taxon>
        <taxon>Paenibacillaceae</taxon>
        <taxon>Paenibacillus</taxon>
    </lineage>
</organism>
<evidence type="ECO:0000313" key="2">
    <source>
        <dbReference type="Proteomes" id="UP001549098"/>
    </source>
</evidence>
<evidence type="ECO:0000313" key="1">
    <source>
        <dbReference type="EMBL" id="MET3545330.1"/>
    </source>
</evidence>
<evidence type="ECO:0008006" key="3">
    <source>
        <dbReference type="Google" id="ProtNLM"/>
    </source>
</evidence>
<gene>
    <name evidence="1" type="ORF">ABID47_001941</name>
</gene>
<dbReference type="Gene3D" id="2.160.20.10">
    <property type="entry name" value="Single-stranded right-handed beta-helix, Pectin lyase-like"/>
    <property type="match status" value="1"/>
</dbReference>